<sequence length="298" mass="33283">MDMSRLAFPLEITEMVIDRLHDDKDTLSACSLVNKSWRARSQYHIYRILTLTVYGMGSLWKNSPETKIPSVPFPEKSALVEELYIKGVWHDATIACETLGCIVKCLPQLRVLNISSVHLSNVQNPLPGPLIPPDIFDVLPQLAELRSLSFSDVTCETHADPFNLASAGSLSNMDDRSFNRLEKLVCDNSSMAGRIYQLVNAVRSAHAHMLAEEDKPRGCGLRQIMLRLAPSPFHVNDEETLTFSTCSCLLQITGAKLEHLSLCLSDLNMGDIAVNRDMVGKYTLLRLPLPLLTDCMQR</sequence>
<gene>
    <name evidence="1" type="ORF">PHLGIDRAFT_9833</name>
</gene>
<evidence type="ECO:0008006" key="3">
    <source>
        <dbReference type="Google" id="ProtNLM"/>
    </source>
</evidence>
<dbReference type="EMBL" id="KN840438">
    <property type="protein sequence ID" value="KIP12770.1"/>
    <property type="molecule type" value="Genomic_DNA"/>
</dbReference>
<name>A0A0C3SFW0_PHLG1</name>
<dbReference type="HOGENOM" id="CLU_934177_0_0_1"/>
<dbReference type="OrthoDB" id="2753739at2759"/>
<proteinExistence type="predicted"/>
<evidence type="ECO:0000313" key="1">
    <source>
        <dbReference type="EMBL" id="KIP12770.1"/>
    </source>
</evidence>
<dbReference type="AlphaFoldDB" id="A0A0C3SFW0"/>
<reference evidence="1 2" key="1">
    <citation type="journal article" date="2014" name="PLoS Genet.">
        <title>Analysis of the Phlebiopsis gigantea genome, transcriptome and secretome provides insight into its pioneer colonization strategies of wood.</title>
        <authorList>
            <person name="Hori C."/>
            <person name="Ishida T."/>
            <person name="Igarashi K."/>
            <person name="Samejima M."/>
            <person name="Suzuki H."/>
            <person name="Master E."/>
            <person name="Ferreira P."/>
            <person name="Ruiz-Duenas F.J."/>
            <person name="Held B."/>
            <person name="Canessa P."/>
            <person name="Larrondo L.F."/>
            <person name="Schmoll M."/>
            <person name="Druzhinina I.S."/>
            <person name="Kubicek C.P."/>
            <person name="Gaskell J.A."/>
            <person name="Kersten P."/>
            <person name="St John F."/>
            <person name="Glasner J."/>
            <person name="Sabat G."/>
            <person name="Splinter BonDurant S."/>
            <person name="Syed K."/>
            <person name="Yadav J."/>
            <person name="Mgbeahuruike A.C."/>
            <person name="Kovalchuk A."/>
            <person name="Asiegbu F.O."/>
            <person name="Lackner G."/>
            <person name="Hoffmeister D."/>
            <person name="Rencoret J."/>
            <person name="Gutierrez A."/>
            <person name="Sun H."/>
            <person name="Lindquist E."/>
            <person name="Barry K."/>
            <person name="Riley R."/>
            <person name="Grigoriev I.V."/>
            <person name="Henrissat B."/>
            <person name="Kues U."/>
            <person name="Berka R.M."/>
            <person name="Martinez A.T."/>
            <person name="Covert S.F."/>
            <person name="Blanchette R.A."/>
            <person name="Cullen D."/>
        </authorList>
    </citation>
    <scope>NUCLEOTIDE SEQUENCE [LARGE SCALE GENOMIC DNA]</scope>
    <source>
        <strain evidence="1 2">11061_1 CR5-6</strain>
    </source>
</reference>
<keyword evidence="2" id="KW-1185">Reference proteome</keyword>
<protein>
    <recommendedName>
        <fullName evidence="3">F-box domain-containing protein</fullName>
    </recommendedName>
</protein>
<organism evidence="1 2">
    <name type="scientific">Phlebiopsis gigantea (strain 11061_1 CR5-6)</name>
    <name type="common">White-rot fungus</name>
    <name type="synonym">Peniophora gigantea</name>
    <dbReference type="NCBI Taxonomy" id="745531"/>
    <lineage>
        <taxon>Eukaryota</taxon>
        <taxon>Fungi</taxon>
        <taxon>Dikarya</taxon>
        <taxon>Basidiomycota</taxon>
        <taxon>Agaricomycotina</taxon>
        <taxon>Agaricomycetes</taxon>
        <taxon>Polyporales</taxon>
        <taxon>Phanerochaetaceae</taxon>
        <taxon>Phlebiopsis</taxon>
    </lineage>
</organism>
<accession>A0A0C3SFW0</accession>
<dbReference type="Proteomes" id="UP000053257">
    <property type="component" value="Unassembled WGS sequence"/>
</dbReference>
<evidence type="ECO:0000313" key="2">
    <source>
        <dbReference type="Proteomes" id="UP000053257"/>
    </source>
</evidence>